<evidence type="ECO:0000313" key="6">
    <source>
        <dbReference type="EMBL" id="CRH07237.1"/>
    </source>
</evidence>
<reference evidence="6" key="1">
    <citation type="submission" date="2015-04" db="EMBL/GenBank/DDBJ databases">
        <authorList>
            <person name="Syromyatnikov M.Y."/>
            <person name="Popov V.N."/>
        </authorList>
    </citation>
    <scope>NUCLEOTIDE SEQUENCE</scope>
    <source>
        <strain evidence="6">MO-1</strain>
    </source>
</reference>
<dbReference type="InterPro" id="IPR003742">
    <property type="entry name" value="RlmH-like"/>
</dbReference>
<evidence type="ECO:0000256" key="1">
    <source>
        <dbReference type="ARBA" id="ARBA00022603"/>
    </source>
</evidence>
<dbReference type="InterPro" id="IPR029028">
    <property type="entry name" value="Alpha/beta_knot_MTases"/>
</dbReference>
<dbReference type="Gene3D" id="3.40.1280.10">
    <property type="match status" value="1"/>
</dbReference>
<evidence type="ECO:0000256" key="2">
    <source>
        <dbReference type="ARBA" id="ARBA00022679"/>
    </source>
</evidence>
<dbReference type="PIRSF" id="PIRSF004505">
    <property type="entry name" value="MT_bac"/>
    <property type="match status" value="1"/>
</dbReference>
<gene>
    <name evidence="5 6" type="primary">rlmH</name>
    <name evidence="6" type="ORF">MAGMO_3095</name>
</gene>
<dbReference type="CDD" id="cd18081">
    <property type="entry name" value="RlmH-like"/>
    <property type="match status" value="1"/>
</dbReference>
<dbReference type="AlphaFoldDB" id="A0A1S7LM81"/>
<feature type="binding site" evidence="5">
    <location>
        <position position="77"/>
    </location>
    <ligand>
        <name>S-adenosyl-L-methionine</name>
        <dbReference type="ChEBI" id="CHEBI:59789"/>
    </ligand>
</feature>
<dbReference type="EMBL" id="LO017727">
    <property type="protein sequence ID" value="CRH07237.1"/>
    <property type="molecule type" value="Genomic_DNA"/>
</dbReference>
<keyword evidence="3 5" id="KW-0949">S-adenosyl-L-methionine</keyword>
<dbReference type="PANTHER" id="PTHR33603:SF1">
    <property type="entry name" value="RIBOSOMAL RNA LARGE SUBUNIT METHYLTRANSFERASE H"/>
    <property type="match status" value="1"/>
</dbReference>
<dbReference type="PANTHER" id="PTHR33603">
    <property type="entry name" value="METHYLTRANSFERASE"/>
    <property type="match status" value="1"/>
</dbReference>
<keyword evidence="1 5" id="KW-0489">Methyltransferase</keyword>
<protein>
    <recommendedName>
        <fullName evidence="5">Ribosomal RNA large subunit methyltransferase H</fullName>
        <ecNumber evidence="5">2.1.1.177</ecNumber>
    </recommendedName>
    <alternativeName>
        <fullName evidence="5">23S rRNA (pseudouridine1915-N3)-methyltransferase</fullName>
    </alternativeName>
    <alternativeName>
        <fullName evidence="5">23S rRNA m3Psi1915 methyltransferase</fullName>
    </alternativeName>
    <alternativeName>
        <fullName evidence="5">rRNA (pseudouridine-N3-)-methyltransferase RlmH</fullName>
    </alternativeName>
</protein>
<dbReference type="GO" id="GO:0070038">
    <property type="term" value="F:rRNA (pseudouridine-N3-)-methyltransferase activity"/>
    <property type="evidence" value="ECO:0007669"/>
    <property type="project" value="UniProtKB-UniRule"/>
</dbReference>
<dbReference type="EC" id="2.1.1.177" evidence="5"/>
<dbReference type="InterPro" id="IPR029026">
    <property type="entry name" value="tRNA_m1G_MTases_N"/>
</dbReference>
<dbReference type="SUPFAM" id="SSF75217">
    <property type="entry name" value="alpha/beta knot"/>
    <property type="match status" value="1"/>
</dbReference>
<keyword evidence="5" id="KW-0698">rRNA processing</keyword>
<comment type="subunit">
    <text evidence="5">Homodimer.</text>
</comment>
<name>A0A1S7LM81_MAGMO</name>
<keyword evidence="5" id="KW-0963">Cytoplasm</keyword>
<accession>A0A1S7LM81</accession>
<dbReference type="HAMAP" id="MF_00658">
    <property type="entry name" value="23SrRNA_methyltr_H"/>
    <property type="match status" value="1"/>
</dbReference>
<organism evidence="6">
    <name type="scientific">Magnetococcus massalia (strain MO-1)</name>
    <dbReference type="NCBI Taxonomy" id="451514"/>
    <lineage>
        <taxon>Bacteria</taxon>
        <taxon>Pseudomonadati</taxon>
        <taxon>Pseudomonadota</taxon>
        <taxon>Magnetococcia</taxon>
        <taxon>Magnetococcales</taxon>
        <taxon>Magnetococcaceae</taxon>
        <taxon>Magnetococcus</taxon>
    </lineage>
</organism>
<comment type="subcellular location">
    <subcellularLocation>
        <location evidence="5">Cytoplasm</location>
    </subcellularLocation>
</comment>
<dbReference type="GO" id="GO:0005737">
    <property type="term" value="C:cytoplasm"/>
    <property type="evidence" value="ECO:0007669"/>
    <property type="project" value="UniProtKB-SubCell"/>
</dbReference>
<sequence length="160" mass="18312">MSKRFRLLSVGRGMPAPIRELVDDYGGRLKRYGGFELIEIAEGRRQGKESDATRRKAMEDEAQRIQAKMDRRVWVALDRTGKGLDSEKWAQQLGRWQEDGQRDIGLIIGGPDGLTQPLLQKCPFRLGLGAMTFPHMLVRVMVLEQLYRSMTILDGVPYHR</sequence>
<evidence type="ECO:0000256" key="3">
    <source>
        <dbReference type="ARBA" id="ARBA00022691"/>
    </source>
</evidence>
<keyword evidence="2 5" id="KW-0808">Transferase</keyword>
<dbReference type="Pfam" id="PF02590">
    <property type="entry name" value="SPOUT_MTase"/>
    <property type="match status" value="1"/>
</dbReference>
<comment type="catalytic activity">
    <reaction evidence="5">
        <text>pseudouridine(1915) in 23S rRNA + S-adenosyl-L-methionine = N(3)-methylpseudouridine(1915) in 23S rRNA + S-adenosyl-L-homocysteine + H(+)</text>
        <dbReference type="Rhea" id="RHEA:42752"/>
        <dbReference type="Rhea" id="RHEA-COMP:10221"/>
        <dbReference type="Rhea" id="RHEA-COMP:10222"/>
        <dbReference type="ChEBI" id="CHEBI:15378"/>
        <dbReference type="ChEBI" id="CHEBI:57856"/>
        <dbReference type="ChEBI" id="CHEBI:59789"/>
        <dbReference type="ChEBI" id="CHEBI:65314"/>
        <dbReference type="ChEBI" id="CHEBI:74486"/>
        <dbReference type="EC" id="2.1.1.177"/>
    </reaction>
</comment>
<evidence type="ECO:0000256" key="5">
    <source>
        <dbReference type="HAMAP-Rule" id="MF_00658"/>
    </source>
</evidence>
<feature type="binding site" evidence="5">
    <location>
        <position position="109"/>
    </location>
    <ligand>
        <name>S-adenosyl-L-methionine</name>
        <dbReference type="ChEBI" id="CHEBI:59789"/>
    </ligand>
</feature>
<comment type="similarity">
    <text evidence="4 5">Belongs to the RNA methyltransferase RlmH family.</text>
</comment>
<proteinExistence type="inferred from homology"/>
<comment type="function">
    <text evidence="5">Specifically methylates the pseudouridine at position 1915 (m3Psi1915) in 23S rRNA.</text>
</comment>
<feature type="binding site" evidence="5">
    <location>
        <begin position="128"/>
        <end position="133"/>
    </location>
    <ligand>
        <name>S-adenosyl-L-methionine</name>
        <dbReference type="ChEBI" id="CHEBI:59789"/>
    </ligand>
</feature>
<evidence type="ECO:0000256" key="4">
    <source>
        <dbReference type="ARBA" id="ARBA00038303"/>
    </source>
</evidence>